<proteinExistence type="predicted"/>
<comment type="caution">
    <text evidence="2">The sequence shown here is derived from an EMBL/GenBank/DDBJ whole genome shotgun (WGS) entry which is preliminary data.</text>
</comment>
<dbReference type="EMBL" id="BMIL01000011">
    <property type="protein sequence ID" value="GGC73699.1"/>
    <property type="molecule type" value="Genomic_DNA"/>
</dbReference>
<evidence type="ECO:0000313" key="2">
    <source>
        <dbReference type="EMBL" id="GGC73699.1"/>
    </source>
</evidence>
<reference evidence="2" key="1">
    <citation type="journal article" date="2014" name="Int. J. Syst. Evol. Microbiol.">
        <title>Complete genome sequence of Corynebacterium casei LMG S-19264T (=DSM 44701T), isolated from a smear-ripened cheese.</title>
        <authorList>
            <consortium name="US DOE Joint Genome Institute (JGI-PGF)"/>
            <person name="Walter F."/>
            <person name="Albersmeier A."/>
            <person name="Kalinowski J."/>
            <person name="Ruckert C."/>
        </authorList>
    </citation>
    <scope>NUCLEOTIDE SEQUENCE</scope>
    <source>
        <strain evidence="2">CGMCC 1.15343</strain>
    </source>
</reference>
<dbReference type="Pfam" id="PF14059">
    <property type="entry name" value="DUF4251"/>
    <property type="match status" value="1"/>
</dbReference>
<protein>
    <recommendedName>
        <fullName evidence="4">DUF4251 domain-containing protein</fullName>
    </recommendedName>
</protein>
<dbReference type="Proteomes" id="UP000651668">
    <property type="component" value="Unassembled WGS sequence"/>
</dbReference>
<name>A0A916XHI0_9SPHI</name>
<evidence type="ECO:0000313" key="3">
    <source>
        <dbReference type="Proteomes" id="UP000651668"/>
    </source>
</evidence>
<keyword evidence="3" id="KW-1185">Reference proteome</keyword>
<dbReference type="InterPro" id="IPR025347">
    <property type="entry name" value="DUF4251"/>
</dbReference>
<dbReference type="Gene3D" id="2.40.128.410">
    <property type="match status" value="1"/>
</dbReference>
<keyword evidence="1" id="KW-0732">Signal</keyword>
<reference evidence="2" key="2">
    <citation type="submission" date="2020-09" db="EMBL/GenBank/DDBJ databases">
        <authorList>
            <person name="Sun Q."/>
            <person name="Zhou Y."/>
        </authorList>
    </citation>
    <scope>NUCLEOTIDE SEQUENCE</scope>
    <source>
        <strain evidence="2">CGMCC 1.15343</strain>
    </source>
</reference>
<sequence length="175" mass="19923">MKSLTKILTIIFAFGALQASAQTDKETTERIVKQQNFVFNAVTAIPMADNALNQVLNQYPNSRNNLLNLSGQQYDVRVTKDSVVAYLPFYGRSFTPSYDPNDSGTKFKSKDFKYNAEKKKKNWVITIEPNDVRDHQKLVFNISEKGYASLSVQNVNRQPMSFNGNLSEPKEKKKD</sequence>
<evidence type="ECO:0000256" key="1">
    <source>
        <dbReference type="SAM" id="SignalP"/>
    </source>
</evidence>
<gene>
    <name evidence="2" type="ORF">GCM10011387_29070</name>
</gene>
<evidence type="ECO:0008006" key="4">
    <source>
        <dbReference type="Google" id="ProtNLM"/>
    </source>
</evidence>
<feature type="signal peptide" evidence="1">
    <location>
        <begin position="1"/>
        <end position="21"/>
    </location>
</feature>
<organism evidence="2 3">
    <name type="scientific">Pedobacter quisquiliarum</name>
    <dbReference type="NCBI Taxonomy" id="1834438"/>
    <lineage>
        <taxon>Bacteria</taxon>
        <taxon>Pseudomonadati</taxon>
        <taxon>Bacteroidota</taxon>
        <taxon>Sphingobacteriia</taxon>
        <taxon>Sphingobacteriales</taxon>
        <taxon>Sphingobacteriaceae</taxon>
        <taxon>Pedobacter</taxon>
    </lineage>
</organism>
<dbReference type="AlphaFoldDB" id="A0A916XHI0"/>
<feature type="chain" id="PRO_5037426262" description="DUF4251 domain-containing protein" evidence="1">
    <location>
        <begin position="22"/>
        <end position="175"/>
    </location>
</feature>
<accession>A0A916XHI0</accession>
<dbReference type="RefSeq" id="WP_188627660.1">
    <property type="nucleotide sequence ID" value="NZ_BMIL01000011.1"/>
</dbReference>